<dbReference type="InterPro" id="IPR011059">
    <property type="entry name" value="Metal-dep_hydrolase_composite"/>
</dbReference>
<dbReference type="EMBL" id="BX569693">
    <property type="protein sequence ID" value="CAE08279.1"/>
    <property type="molecule type" value="Genomic_DNA"/>
</dbReference>
<proteinExistence type="predicted"/>
<keyword evidence="1" id="KW-0378">Hydrolase</keyword>
<dbReference type="GO" id="GO:0005737">
    <property type="term" value="C:cytoplasm"/>
    <property type="evidence" value="ECO:0007669"/>
    <property type="project" value="TreeGrafter"/>
</dbReference>
<sequence>MHDTLLLDPVRILHGPGTELQQGAALIESGVLSGFGDAARTAAARLGIQATVAPQQLLAPCLVDPHTVLPSPISGPTETIRSLRRCAAAGGYGQVALLPRGQSWRDQPERLIGLQNADPSSVHLPLWGGFSLNGKGDELAPHGDLLEHGAIGLADDDAVVPLPLLERGLLLGEMGSCPVLIAPRDPNLQGDGLAREGVETLRAGWAPDPLISELLPLQQLLALQQRHPDRQLRLMNISTAAAVDLLGQADPQLKASVCWWHLLVDGSSLSSTDPGCRVRPSLGGAADRLRLRSALQSGLIQAVAVHAVPLDEEDMLLPADQRPPGLSGHHLVMPALWSALVDQGDLSIESLWELLSFGPSAFLDQPAESLLIGSRRWLLFDPEISWTVSRDDPAAPGAANLPWLGRTLQGRVVACGLSR</sequence>
<protein>
    <submittedName>
        <fullName evidence="1">Dihydroorotase</fullName>
        <ecNumber evidence="1">3.5.2.3</ecNumber>
    </submittedName>
</protein>
<dbReference type="Gene3D" id="3.20.20.140">
    <property type="entry name" value="Metal-dependent hydrolases"/>
    <property type="match status" value="1"/>
</dbReference>
<dbReference type="eggNOG" id="COG0044">
    <property type="taxonomic scope" value="Bacteria"/>
</dbReference>
<organism evidence="1 2">
    <name type="scientific">Parasynechococcus marenigrum (strain WH8102)</name>
    <dbReference type="NCBI Taxonomy" id="84588"/>
    <lineage>
        <taxon>Bacteria</taxon>
        <taxon>Bacillati</taxon>
        <taxon>Cyanobacteriota</taxon>
        <taxon>Cyanophyceae</taxon>
        <taxon>Synechococcales</taxon>
        <taxon>Prochlorococcaceae</taxon>
        <taxon>Parasynechococcus</taxon>
        <taxon>Parasynechococcus marenigrum</taxon>
    </lineage>
</organism>
<accession>Q7U5E3</accession>
<dbReference type="InterPro" id="IPR032466">
    <property type="entry name" value="Metal_Hydrolase"/>
</dbReference>
<dbReference type="PANTHER" id="PTHR43668">
    <property type="entry name" value="ALLANTOINASE"/>
    <property type="match status" value="1"/>
</dbReference>
<dbReference type="KEGG" id="syw:SYNW1764"/>
<dbReference type="EC" id="3.5.2.3" evidence="1"/>
<gene>
    <name evidence="1" type="ordered locus">SYNW1764</name>
</gene>
<name>Q7U5E3_PARMW</name>
<dbReference type="InterPro" id="IPR050138">
    <property type="entry name" value="DHOase/Allantoinase_Hydrolase"/>
</dbReference>
<dbReference type="Gene3D" id="2.30.40.10">
    <property type="entry name" value="Urease, subunit C, domain 1"/>
    <property type="match status" value="1"/>
</dbReference>
<keyword evidence="2" id="KW-1185">Reference proteome</keyword>
<dbReference type="PANTHER" id="PTHR43668:SF2">
    <property type="entry name" value="ALLANTOINASE"/>
    <property type="match status" value="1"/>
</dbReference>
<dbReference type="AlphaFoldDB" id="Q7U5E3"/>
<dbReference type="GO" id="GO:0006145">
    <property type="term" value="P:purine nucleobase catabolic process"/>
    <property type="evidence" value="ECO:0007669"/>
    <property type="project" value="TreeGrafter"/>
</dbReference>
<reference evidence="1 2" key="1">
    <citation type="journal article" date="2003" name="Nature">
        <title>The genome of a motile marine Synechococcus.</title>
        <authorList>
            <person name="Palenik B."/>
            <person name="Brahamsha B."/>
            <person name="Larimer F."/>
            <person name="Land M."/>
            <person name="Hauser L."/>
            <person name="Chain P."/>
            <person name="Lamerdin J."/>
            <person name="Regala W."/>
            <person name="Allen E.A."/>
            <person name="McCarren J."/>
            <person name="Paulsen I."/>
            <person name="Dufresne A."/>
            <person name="Partensky F."/>
            <person name="Webb E."/>
            <person name="Waterbury J."/>
        </authorList>
    </citation>
    <scope>NUCLEOTIDE SEQUENCE [LARGE SCALE GENOMIC DNA]</scope>
    <source>
        <strain evidence="1 2">WH8102</strain>
    </source>
</reference>
<dbReference type="RefSeq" id="WP_011128624.1">
    <property type="nucleotide sequence ID" value="NC_005070.1"/>
</dbReference>
<dbReference type="SUPFAM" id="SSF51556">
    <property type="entry name" value="Metallo-dependent hydrolases"/>
    <property type="match status" value="1"/>
</dbReference>
<dbReference type="Proteomes" id="UP000001422">
    <property type="component" value="Chromosome"/>
</dbReference>
<dbReference type="HOGENOM" id="CLU_015572_1_0_3"/>
<dbReference type="GO" id="GO:0004151">
    <property type="term" value="F:dihydroorotase activity"/>
    <property type="evidence" value="ECO:0007669"/>
    <property type="project" value="UniProtKB-EC"/>
</dbReference>
<evidence type="ECO:0000313" key="2">
    <source>
        <dbReference type="Proteomes" id="UP000001422"/>
    </source>
</evidence>
<evidence type="ECO:0000313" key="1">
    <source>
        <dbReference type="EMBL" id="CAE08279.1"/>
    </source>
</evidence>
<dbReference type="STRING" id="84588.SYNW1764"/>
<dbReference type="GO" id="GO:0004038">
    <property type="term" value="F:allantoinase activity"/>
    <property type="evidence" value="ECO:0007669"/>
    <property type="project" value="TreeGrafter"/>
</dbReference>